<feature type="domain" description="EamA" evidence="7">
    <location>
        <begin position="62"/>
        <end position="201"/>
    </location>
</feature>
<dbReference type="InterPro" id="IPR000620">
    <property type="entry name" value="EamA_dom"/>
</dbReference>
<evidence type="ECO:0000256" key="6">
    <source>
        <dbReference type="SAM" id="Phobius"/>
    </source>
</evidence>
<feature type="transmembrane region" description="Helical" evidence="6">
    <location>
        <begin position="129"/>
        <end position="149"/>
    </location>
</feature>
<dbReference type="Pfam" id="PF00892">
    <property type="entry name" value="EamA"/>
    <property type="match status" value="2"/>
</dbReference>
<feature type="transmembrane region" description="Helical" evidence="6">
    <location>
        <begin position="370"/>
        <end position="388"/>
    </location>
</feature>
<gene>
    <name evidence="8" type="ORF">K452DRAFT_192376</name>
</gene>
<dbReference type="Proteomes" id="UP000799438">
    <property type="component" value="Unassembled WGS sequence"/>
</dbReference>
<dbReference type="InterPro" id="IPR037185">
    <property type="entry name" value="EmrE-like"/>
</dbReference>
<feature type="non-terminal residue" evidence="8">
    <location>
        <position position="1"/>
    </location>
</feature>
<name>A0A6A6BI02_9PEZI</name>
<dbReference type="AlphaFoldDB" id="A0A6A6BI02"/>
<feature type="region of interest" description="Disordered" evidence="5">
    <location>
        <begin position="392"/>
        <end position="424"/>
    </location>
</feature>
<organism evidence="8 9">
    <name type="scientific">Aplosporella prunicola CBS 121167</name>
    <dbReference type="NCBI Taxonomy" id="1176127"/>
    <lineage>
        <taxon>Eukaryota</taxon>
        <taxon>Fungi</taxon>
        <taxon>Dikarya</taxon>
        <taxon>Ascomycota</taxon>
        <taxon>Pezizomycotina</taxon>
        <taxon>Dothideomycetes</taxon>
        <taxon>Dothideomycetes incertae sedis</taxon>
        <taxon>Botryosphaeriales</taxon>
        <taxon>Aplosporellaceae</taxon>
        <taxon>Aplosporella</taxon>
    </lineage>
</organism>
<feature type="transmembrane region" description="Helical" evidence="6">
    <location>
        <begin position="96"/>
        <end position="117"/>
    </location>
</feature>
<accession>A0A6A6BI02</accession>
<dbReference type="EMBL" id="ML995484">
    <property type="protein sequence ID" value="KAF2142477.1"/>
    <property type="molecule type" value="Genomic_DNA"/>
</dbReference>
<evidence type="ECO:0000256" key="2">
    <source>
        <dbReference type="ARBA" id="ARBA00022692"/>
    </source>
</evidence>
<comment type="subcellular location">
    <subcellularLocation>
        <location evidence="1">Membrane</location>
        <topology evidence="1">Multi-pass membrane protein</topology>
    </subcellularLocation>
</comment>
<keyword evidence="9" id="KW-1185">Reference proteome</keyword>
<feature type="transmembrane region" description="Helical" evidence="6">
    <location>
        <begin position="57"/>
        <end position="76"/>
    </location>
</feature>
<dbReference type="PANTHER" id="PTHR22911:SF6">
    <property type="entry name" value="SOLUTE CARRIER FAMILY 35 MEMBER G1"/>
    <property type="match status" value="1"/>
</dbReference>
<feature type="compositionally biased region" description="Acidic residues" evidence="5">
    <location>
        <begin position="415"/>
        <end position="424"/>
    </location>
</feature>
<evidence type="ECO:0000256" key="4">
    <source>
        <dbReference type="ARBA" id="ARBA00023136"/>
    </source>
</evidence>
<evidence type="ECO:0000256" key="3">
    <source>
        <dbReference type="ARBA" id="ARBA00022989"/>
    </source>
</evidence>
<feature type="domain" description="EamA" evidence="7">
    <location>
        <begin position="257"/>
        <end position="386"/>
    </location>
</feature>
<feature type="transmembrane region" description="Helical" evidence="6">
    <location>
        <begin position="251"/>
        <end position="274"/>
    </location>
</feature>
<dbReference type="SUPFAM" id="SSF103481">
    <property type="entry name" value="Multidrug resistance efflux transporter EmrE"/>
    <property type="match status" value="2"/>
</dbReference>
<protein>
    <recommendedName>
        <fullName evidence="7">EamA domain-containing protein</fullName>
    </recommendedName>
</protein>
<feature type="transmembrane region" description="Helical" evidence="6">
    <location>
        <begin position="161"/>
        <end position="179"/>
    </location>
</feature>
<sequence>GNIRVPSPDRLSILSLDEYPPALHTAGAPLYPPTREPPLDHSGTSAKGLRRRILASWIRNKGLCLVLVSQIFGVLMNVTTRVLEVEGNHGDGMHPFQILFARMAITLLLSSLYVWWVKIKDAPFGPKEVRWLLALRGFGGFFGVFGIYYSLLYLPLADATVITFLSPSLACFACSFLIHEPFTRMEKIAALVSLIGVGLIARPTFLFSSNSPTPLASGDGDLAALPSSNSTSTAPLSDAGNYDHVTPGQRALGVGVGLVGVLGSACAYTTLRWIGMRAHALISVNYFAAWCTIVSTVAMLALPSIGFLLPSTLRDWGLLIFLGLCGFIMQFLLASGLQYERSSRATNMVYCQMLFALAGDKIVFGTDPGLLSIMGSSLILGSAVYVAVHKEQAKSKKEGERAVPDEERGLVDGMEGADEEREAE</sequence>
<evidence type="ECO:0000313" key="8">
    <source>
        <dbReference type="EMBL" id="KAF2142477.1"/>
    </source>
</evidence>
<proteinExistence type="predicted"/>
<dbReference type="GeneID" id="54293359"/>
<evidence type="ECO:0000256" key="1">
    <source>
        <dbReference type="ARBA" id="ARBA00004141"/>
    </source>
</evidence>
<dbReference type="GO" id="GO:0016020">
    <property type="term" value="C:membrane"/>
    <property type="evidence" value="ECO:0007669"/>
    <property type="project" value="UniProtKB-SubCell"/>
</dbReference>
<dbReference type="RefSeq" id="XP_033398189.1">
    <property type="nucleotide sequence ID" value="XM_033535863.1"/>
</dbReference>
<evidence type="ECO:0000313" key="9">
    <source>
        <dbReference type="Proteomes" id="UP000799438"/>
    </source>
</evidence>
<dbReference type="OrthoDB" id="306876at2759"/>
<keyword evidence="2 6" id="KW-0812">Transmembrane</keyword>
<feature type="transmembrane region" description="Helical" evidence="6">
    <location>
        <begin position="316"/>
        <end position="335"/>
    </location>
</feature>
<feature type="transmembrane region" description="Helical" evidence="6">
    <location>
        <begin position="286"/>
        <end position="310"/>
    </location>
</feature>
<feature type="compositionally biased region" description="Basic and acidic residues" evidence="5">
    <location>
        <begin position="392"/>
        <end position="410"/>
    </location>
</feature>
<dbReference type="PANTHER" id="PTHR22911">
    <property type="entry name" value="ACYL-MALONYL CONDENSING ENZYME-RELATED"/>
    <property type="match status" value="1"/>
</dbReference>
<evidence type="ECO:0000259" key="7">
    <source>
        <dbReference type="Pfam" id="PF00892"/>
    </source>
</evidence>
<keyword evidence="4 6" id="KW-0472">Membrane</keyword>
<keyword evidence="3 6" id="KW-1133">Transmembrane helix</keyword>
<reference evidence="8" key="1">
    <citation type="journal article" date="2020" name="Stud. Mycol.">
        <title>101 Dothideomycetes genomes: a test case for predicting lifestyles and emergence of pathogens.</title>
        <authorList>
            <person name="Haridas S."/>
            <person name="Albert R."/>
            <person name="Binder M."/>
            <person name="Bloem J."/>
            <person name="Labutti K."/>
            <person name="Salamov A."/>
            <person name="Andreopoulos B."/>
            <person name="Baker S."/>
            <person name="Barry K."/>
            <person name="Bills G."/>
            <person name="Bluhm B."/>
            <person name="Cannon C."/>
            <person name="Castanera R."/>
            <person name="Culley D."/>
            <person name="Daum C."/>
            <person name="Ezra D."/>
            <person name="Gonzalez J."/>
            <person name="Henrissat B."/>
            <person name="Kuo A."/>
            <person name="Liang C."/>
            <person name="Lipzen A."/>
            <person name="Lutzoni F."/>
            <person name="Magnuson J."/>
            <person name="Mondo S."/>
            <person name="Nolan M."/>
            <person name="Ohm R."/>
            <person name="Pangilinan J."/>
            <person name="Park H.-J."/>
            <person name="Ramirez L."/>
            <person name="Alfaro M."/>
            <person name="Sun H."/>
            <person name="Tritt A."/>
            <person name="Yoshinaga Y."/>
            <person name="Zwiers L.-H."/>
            <person name="Turgeon B."/>
            <person name="Goodwin S."/>
            <person name="Spatafora J."/>
            <person name="Crous P."/>
            <person name="Grigoriev I."/>
        </authorList>
    </citation>
    <scope>NUCLEOTIDE SEQUENCE</scope>
    <source>
        <strain evidence="8">CBS 121167</strain>
    </source>
</reference>
<evidence type="ECO:0000256" key="5">
    <source>
        <dbReference type="SAM" id="MobiDB-lite"/>
    </source>
</evidence>
<feature type="non-terminal residue" evidence="8">
    <location>
        <position position="424"/>
    </location>
</feature>